<organism evidence="2 3">
    <name type="scientific">Gigaspora margarita</name>
    <dbReference type="NCBI Taxonomy" id="4874"/>
    <lineage>
        <taxon>Eukaryota</taxon>
        <taxon>Fungi</taxon>
        <taxon>Fungi incertae sedis</taxon>
        <taxon>Mucoromycota</taxon>
        <taxon>Glomeromycotina</taxon>
        <taxon>Glomeromycetes</taxon>
        <taxon>Diversisporales</taxon>
        <taxon>Gigasporaceae</taxon>
        <taxon>Gigaspora</taxon>
    </lineage>
</organism>
<keyword evidence="3" id="KW-1185">Reference proteome</keyword>
<dbReference type="Pfam" id="PF08031">
    <property type="entry name" value="BBE"/>
    <property type="match status" value="1"/>
</dbReference>
<gene>
    <name evidence="2" type="ORF">GMARGA_LOCUS43305</name>
</gene>
<name>A0ABN7XJZ7_GIGMA</name>
<protein>
    <submittedName>
        <fullName evidence="2">40026_t:CDS:1</fullName>
    </submittedName>
</protein>
<dbReference type="EMBL" id="CAJVQB010138623">
    <property type="protein sequence ID" value="CAG8854484.1"/>
    <property type="molecule type" value="Genomic_DNA"/>
</dbReference>
<dbReference type="InterPro" id="IPR012951">
    <property type="entry name" value="BBE"/>
</dbReference>
<feature type="non-terminal residue" evidence="2">
    <location>
        <position position="1"/>
    </location>
</feature>
<comment type="caution">
    <text evidence="2">The sequence shown here is derived from an EMBL/GenBank/DDBJ whole genome shotgun (WGS) entry which is preliminary data.</text>
</comment>
<dbReference type="PANTHER" id="PTHR32448">
    <property type="entry name" value="OS08G0158400 PROTEIN"/>
    <property type="match status" value="1"/>
</dbReference>
<evidence type="ECO:0000313" key="3">
    <source>
        <dbReference type="Proteomes" id="UP000789901"/>
    </source>
</evidence>
<accession>A0ABN7XJZ7</accession>
<feature type="non-terminal residue" evidence="2">
    <location>
        <position position="235"/>
    </location>
</feature>
<reference evidence="2 3" key="1">
    <citation type="submission" date="2021-06" db="EMBL/GenBank/DDBJ databases">
        <authorList>
            <person name="Kallberg Y."/>
            <person name="Tangrot J."/>
            <person name="Rosling A."/>
        </authorList>
    </citation>
    <scope>NUCLEOTIDE SEQUENCE [LARGE SCALE GENOMIC DNA]</scope>
    <source>
        <strain evidence="2 3">120-4 pot B 10/14</strain>
    </source>
</reference>
<dbReference type="Gene3D" id="3.40.462.20">
    <property type="match status" value="1"/>
</dbReference>
<dbReference type="Proteomes" id="UP000789901">
    <property type="component" value="Unassembled WGS sequence"/>
</dbReference>
<dbReference type="Gene3D" id="3.30.465.10">
    <property type="match status" value="2"/>
</dbReference>
<sequence>AGNAGYGIITALTLRIYPIPKIVTRLSIEYDFDQTPLLFSVLDQLGPNFHQNLTTYILINSDSGLSTNIHCIYLGSADELRHHVDVQEFIKLSKPKNVTYIENDLYHIEVTGELLAHGYFKSLTFFFDQKGIPFEGLKYLMKFMKSFKCVVHSETLLIAGGKINEIGLFSRIGKLFPQNYASYECYQNLIDRQLDNWQCRYYAENFKRLVEIKQKYDPYNLFRWNQSIPTTTNIS</sequence>
<feature type="domain" description="Berberine/berberine-like" evidence="1">
    <location>
        <begin position="185"/>
        <end position="229"/>
    </location>
</feature>
<evidence type="ECO:0000313" key="2">
    <source>
        <dbReference type="EMBL" id="CAG8854484.1"/>
    </source>
</evidence>
<evidence type="ECO:0000259" key="1">
    <source>
        <dbReference type="Pfam" id="PF08031"/>
    </source>
</evidence>
<dbReference type="InterPro" id="IPR016169">
    <property type="entry name" value="FAD-bd_PCMH_sub2"/>
</dbReference>
<proteinExistence type="predicted"/>